<keyword evidence="3" id="KW-1185">Reference proteome</keyword>
<evidence type="ECO:0000256" key="1">
    <source>
        <dbReference type="SAM" id="MobiDB-lite"/>
    </source>
</evidence>
<feature type="compositionally biased region" description="Low complexity" evidence="1">
    <location>
        <begin position="42"/>
        <end position="55"/>
    </location>
</feature>
<dbReference type="AlphaFoldDB" id="A0A9P8I2N2"/>
<protein>
    <submittedName>
        <fullName evidence="2">Uncharacterized protein</fullName>
    </submittedName>
</protein>
<feature type="compositionally biased region" description="Polar residues" evidence="1">
    <location>
        <begin position="99"/>
        <end position="117"/>
    </location>
</feature>
<dbReference type="EMBL" id="JAGHQL010000217">
    <property type="protein sequence ID" value="KAH0536280.1"/>
    <property type="molecule type" value="Genomic_DNA"/>
</dbReference>
<accession>A0A9P8I2N2</accession>
<proteinExistence type="predicted"/>
<feature type="region of interest" description="Disordered" evidence="1">
    <location>
        <begin position="13"/>
        <end position="66"/>
    </location>
</feature>
<evidence type="ECO:0000313" key="3">
    <source>
        <dbReference type="Proteomes" id="UP000698800"/>
    </source>
</evidence>
<sequence>MYCSASSGTLIGDVTPARIDSDHSASSGTLIGDVTPARDRSTSSGALSSSTLAGDATPPPVDSEALTDESLSHLQGSFADFDFGFNDPPVMLSSPFDGEQTNQREQPVSISPANTDIQPPARKRKESECIAVAVPMGSPEHKKRKIASISPVLGGEFEGTPETAIRSIPASRLSAEEIEQGRLEFEAKFPEVIQATRQMNAALGLRNYKPFPLPFRIPDWFGEPNVLIDNLEYYRSIQYGDTLYLNSISFSDLTPDEENGFRANKLLCKFEAQEMVSLRASFVDLTAFGGGKWTYLVLGFKGGKDRNGTQRLMTIACPVAMVQVVGYSGEKWVDRYGYPRRNVRVDMNYTRGGVPIISSENADYKLWGKVVESMSGGCCRVSYLVEDWCWDPNNLCQLE</sequence>
<name>A0A9P8I2N2_9PEZI</name>
<dbReference type="OrthoDB" id="5411159at2759"/>
<gene>
    <name evidence="2" type="ORF">FGG08_006818</name>
</gene>
<reference evidence="2" key="1">
    <citation type="submission" date="2021-03" db="EMBL/GenBank/DDBJ databases">
        <title>Comparative genomics and phylogenomic investigation of the class Geoglossomycetes provide insights into ecological specialization and systematics.</title>
        <authorList>
            <person name="Melie T."/>
            <person name="Pirro S."/>
            <person name="Miller A.N."/>
            <person name="Quandt A."/>
        </authorList>
    </citation>
    <scope>NUCLEOTIDE SEQUENCE</scope>
    <source>
        <strain evidence="2">GBOQ0MN5Z8</strain>
    </source>
</reference>
<organism evidence="2 3">
    <name type="scientific">Glutinoglossum americanum</name>
    <dbReference type="NCBI Taxonomy" id="1670608"/>
    <lineage>
        <taxon>Eukaryota</taxon>
        <taxon>Fungi</taxon>
        <taxon>Dikarya</taxon>
        <taxon>Ascomycota</taxon>
        <taxon>Pezizomycotina</taxon>
        <taxon>Geoglossomycetes</taxon>
        <taxon>Geoglossales</taxon>
        <taxon>Geoglossaceae</taxon>
        <taxon>Glutinoglossum</taxon>
    </lineage>
</organism>
<dbReference type="Proteomes" id="UP000698800">
    <property type="component" value="Unassembled WGS sequence"/>
</dbReference>
<feature type="region of interest" description="Disordered" evidence="1">
    <location>
        <begin position="89"/>
        <end position="125"/>
    </location>
</feature>
<evidence type="ECO:0000313" key="2">
    <source>
        <dbReference type="EMBL" id="KAH0536280.1"/>
    </source>
</evidence>
<comment type="caution">
    <text evidence="2">The sequence shown here is derived from an EMBL/GenBank/DDBJ whole genome shotgun (WGS) entry which is preliminary data.</text>
</comment>